<comment type="caution">
    <text evidence="1">The sequence shown here is derived from an EMBL/GenBank/DDBJ whole genome shotgun (WGS) entry which is preliminary data.</text>
</comment>
<dbReference type="EMBL" id="BAAFST010000003">
    <property type="protein sequence ID" value="GAB1287394.1"/>
    <property type="molecule type" value="Genomic_DNA"/>
</dbReference>
<reference evidence="1 2" key="1">
    <citation type="submission" date="2024-08" db="EMBL/GenBank/DDBJ databases">
        <title>The draft genome of Apodemus speciosus.</title>
        <authorList>
            <person name="Nabeshima K."/>
            <person name="Suzuki S."/>
            <person name="Onuma M."/>
        </authorList>
    </citation>
    <scope>NUCLEOTIDE SEQUENCE [LARGE SCALE GENOMIC DNA]</scope>
    <source>
        <strain evidence="1">IB14-021</strain>
    </source>
</reference>
<accession>A0ABQ0EK24</accession>
<name>A0ABQ0EK24_APOSI</name>
<gene>
    <name evidence="1" type="ORF">APTSU1_000262400</name>
</gene>
<sequence length="47" mass="5287">MDQNLGTSQEPSMGRRDSLPLTMLHLDFRPHTLHSTLLVTLLLGLTE</sequence>
<protein>
    <submittedName>
        <fullName evidence="1">Uncharacterized protein</fullName>
    </submittedName>
</protein>
<proteinExistence type="predicted"/>
<dbReference type="Proteomes" id="UP001623349">
    <property type="component" value="Unassembled WGS sequence"/>
</dbReference>
<evidence type="ECO:0000313" key="1">
    <source>
        <dbReference type="EMBL" id="GAB1287394.1"/>
    </source>
</evidence>
<evidence type="ECO:0000313" key="2">
    <source>
        <dbReference type="Proteomes" id="UP001623349"/>
    </source>
</evidence>
<organism evidence="1 2">
    <name type="scientific">Apodemus speciosus</name>
    <name type="common">Large Japanese field mouse</name>
    <dbReference type="NCBI Taxonomy" id="105296"/>
    <lineage>
        <taxon>Eukaryota</taxon>
        <taxon>Metazoa</taxon>
        <taxon>Chordata</taxon>
        <taxon>Craniata</taxon>
        <taxon>Vertebrata</taxon>
        <taxon>Euteleostomi</taxon>
        <taxon>Mammalia</taxon>
        <taxon>Eutheria</taxon>
        <taxon>Euarchontoglires</taxon>
        <taxon>Glires</taxon>
        <taxon>Rodentia</taxon>
        <taxon>Myomorpha</taxon>
        <taxon>Muroidea</taxon>
        <taxon>Muridae</taxon>
        <taxon>Murinae</taxon>
        <taxon>Apodemus</taxon>
    </lineage>
</organism>
<keyword evidence="2" id="KW-1185">Reference proteome</keyword>